<dbReference type="PRINTS" id="PR00111">
    <property type="entry name" value="ABHYDROLASE"/>
</dbReference>
<evidence type="ECO:0000256" key="2">
    <source>
        <dbReference type="SAM" id="Phobius"/>
    </source>
</evidence>
<dbReference type="InterPro" id="IPR029058">
    <property type="entry name" value="AB_hydrolase_fold"/>
</dbReference>
<proteinExistence type="predicted"/>
<sequence>MTEIEKTVYTKTGSAITYQVIKSNKHSRKNLALLLLHGLASNMTRWSEFVANTTLVDELDVLRMDLRGHGKSMNYGRISIQHWCDDILQVLNTENYNSFIIVGHSLGAQIAMQFAFKYPKLSKALVLIDPVYPDALKGTLGIIRRFRYVLLTFIYVLLLFSKFSMTKKPLPYRDLHQLDIKTRETLNNKDADIAKLYMNPFKDLIYIPLINYCQDMFEVTRKIPDLKQIKSAVFCLLSKGATVSDIEQTKSYVNQFPNNKIQIIDANHWLLTEKPIESKIAIETFCLSIIELEI</sequence>
<keyword evidence="2" id="KW-0472">Membrane</keyword>
<evidence type="ECO:0000259" key="3">
    <source>
        <dbReference type="Pfam" id="PF00561"/>
    </source>
</evidence>
<name>A0A3B1AUI4_9ZZZZ</name>
<keyword evidence="1" id="KW-0378">Hydrolase</keyword>
<keyword evidence="2" id="KW-0812">Transmembrane</keyword>
<reference evidence="4" key="1">
    <citation type="submission" date="2018-06" db="EMBL/GenBank/DDBJ databases">
        <authorList>
            <person name="Zhirakovskaya E."/>
        </authorList>
    </citation>
    <scope>NUCLEOTIDE SEQUENCE</scope>
</reference>
<dbReference type="AlphaFoldDB" id="A0A3B1AUI4"/>
<keyword evidence="2" id="KW-1133">Transmembrane helix</keyword>
<evidence type="ECO:0000313" key="4">
    <source>
        <dbReference type="EMBL" id="VAW96446.1"/>
    </source>
</evidence>
<dbReference type="InterPro" id="IPR000073">
    <property type="entry name" value="AB_hydrolase_1"/>
</dbReference>
<dbReference type="PANTHER" id="PTHR46118">
    <property type="entry name" value="PROTEIN ABHD11"/>
    <property type="match status" value="1"/>
</dbReference>
<dbReference type="GO" id="GO:0016787">
    <property type="term" value="F:hydrolase activity"/>
    <property type="evidence" value="ECO:0007669"/>
    <property type="project" value="UniProtKB-KW"/>
</dbReference>
<feature type="transmembrane region" description="Helical" evidence="2">
    <location>
        <begin position="146"/>
        <end position="165"/>
    </location>
</feature>
<protein>
    <recommendedName>
        <fullName evidence="3">AB hydrolase-1 domain-containing protein</fullName>
    </recommendedName>
</protein>
<dbReference type="EMBL" id="UOFS01000027">
    <property type="protein sequence ID" value="VAW96446.1"/>
    <property type="molecule type" value="Genomic_DNA"/>
</dbReference>
<evidence type="ECO:0000256" key="1">
    <source>
        <dbReference type="ARBA" id="ARBA00022801"/>
    </source>
</evidence>
<dbReference type="SUPFAM" id="SSF53474">
    <property type="entry name" value="alpha/beta-Hydrolases"/>
    <property type="match status" value="1"/>
</dbReference>
<dbReference type="Pfam" id="PF00561">
    <property type="entry name" value="Abhydrolase_1"/>
    <property type="match status" value="1"/>
</dbReference>
<feature type="domain" description="AB hydrolase-1" evidence="3">
    <location>
        <begin position="32"/>
        <end position="275"/>
    </location>
</feature>
<dbReference type="PANTHER" id="PTHR46118:SF4">
    <property type="entry name" value="PROTEIN ABHD11"/>
    <property type="match status" value="1"/>
</dbReference>
<organism evidence="4">
    <name type="scientific">hydrothermal vent metagenome</name>
    <dbReference type="NCBI Taxonomy" id="652676"/>
    <lineage>
        <taxon>unclassified sequences</taxon>
        <taxon>metagenomes</taxon>
        <taxon>ecological metagenomes</taxon>
    </lineage>
</organism>
<gene>
    <name evidence="4" type="ORF">MNBD_GAMMA22-1733</name>
</gene>
<dbReference type="Gene3D" id="3.40.50.1820">
    <property type="entry name" value="alpha/beta hydrolase"/>
    <property type="match status" value="1"/>
</dbReference>
<accession>A0A3B1AUI4</accession>